<feature type="domain" description="BRCT" evidence="15">
    <location>
        <begin position="50"/>
        <end position="137"/>
    </location>
</feature>
<feature type="region of interest" description="Disordered" evidence="14">
    <location>
        <begin position="1121"/>
        <end position="1163"/>
    </location>
</feature>
<keyword evidence="4" id="KW-0237">DNA synthesis</keyword>
<evidence type="ECO:0000256" key="13">
    <source>
        <dbReference type="PIRSR" id="PIRSR036573-2"/>
    </source>
</evidence>
<dbReference type="InterPro" id="IPR001126">
    <property type="entry name" value="UmuC"/>
</dbReference>
<dbReference type="SMART" id="SM00292">
    <property type="entry name" value="BRCT"/>
    <property type="match status" value="1"/>
</dbReference>
<dbReference type="CDD" id="cd17719">
    <property type="entry name" value="BRCT_Rev1"/>
    <property type="match status" value="1"/>
</dbReference>
<feature type="region of interest" description="Disordered" evidence="14">
    <location>
        <begin position="346"/>
        <end position="409"/>
    </location>
</feature>
<dbReference type="FunFam" id="3.30.1490.100:FF:000001">
    <property type="entry name" value="DNA repair protein REV1"/>
    <property type="match status" value="1"/>
</dbReference>
<evidence type="ECO:0000256" key="1">
    <source>
        <dbReference type="ARBA" id="ARBA00004123"/>
    </source>
</evidence>
<feature type="region of interest" description="Disordered" evidence="14">
    <location>
        <begin position="454"/>
        <end position="517"/>
    </location>
</feature>
<feature type="domain" description="UmuC" evidence="16">
    <location>
        <begin position="594"/>
        <end position="834"/>
    </location>
</feature>
<comment type="similarity">
    <text evidence="2">Belongs to the DNA polymerase type-Y family.</text>
</comment>
<feature type="region of interest" description="Disordered" evidence="14">
    <location>
        <begin position="559"/>
        <end position="585"/>
    </location>
</feature>
<feature type="binding site" evidence="13">
    <location>
        <position position="598"/>
    </location>
    <ligand>
        <name>Mg(2+)</name>
        <dbReference type="ChEBI" id="CHEBI:18420"/>
        <label>1</label>
    </ligand>
</feature>
<evidence type="ECO:0000256" key="3">
    <source>
        <dbReference type="ARBA" id="ARBA00020399"/>
    </source>
</evidence>
<dbReference type="InterPro" id="IPR031991">
    <property type="entry name" value="Rev1_C"/>
</dbReference>
<reference evidence="17" key="2">
    <citation type="submission" date="2025-09" db="UniProtKB">
        <authorList>
            <consortium name="Ensembl"/>
        </authorList>
    </citation>
    <scope>IDENTIFICATION</scope>
</reference>
<comment type="subcellular location">
    <subcellularLocation>
        <location evidence="1">Nucleus</location>
    </subcellularLocation>
</comment>
<dbReference type="Gene3D" id="3.40.1170.60">
    <property type="match status" value="1"/>
</dbReference>
<organism evidence="17 18">
    <name type="scientific">Seriola dumerili</name>
    <name type="common">Greater amberjack</name>
    <name type="synonym">Caranx dumerili</name>
    <dbReference type="NCBI Taxonomy" id="41447"/>
    <lineage>
        <taxon>Eukaryota</taxon>
        <taxon>Metazoa</taxon>
        <taxon>Chordata</taxon>
        <taxon>Craniata</taxon>
        <taxon>Vertebrata</taxon>
        <taxon>Euteleostomi</taxon>
        <taxon>Actinopterygii</taxon>
        <taxon>Neopterygii</taxon>
        <taxon>Teleostei</taxon>
        <taxon>Neoteleostei</taxon>
        <taxon>Acanthomorphata</taxon>
        <taxon>Carangaria</taxon>
        <taxon>Carangiformes</taxon>
        <taxon>Carangidae</taxon>
        <taxon>Seriola</taxon>
    </lineage>
</organism>
<dbReference type="FunFam" id="3.40.50.10190:FF:000009">
    <property type="entry name" value="DNA repair protein REV1"/>
    <property type="match status" value="1"/>
</dbReference>
<keyword evidence="10" id="KW-0238">DNA-binding</keyword>
<evidence type="ECO:0000259" key="16">
    <source>
        <dbReference type="PROSITE" id="PS50173"/>
    </source>
</evidence>
<dbReference type="SUPFAM" id="SSF100879">
    <property type="entry name" value="Lesion bypass DNA polymerase (Y-family), little finger domain"/>
    <property type="match status" value="1"/>
</dbReference>
<dbReference type="InterPro" id="IPR017961">
    <property type="entry name" value="DNA_pol_Y-fam_little_finger"/>
</dbReference>
<dbReference type="InterPro" id="IPR025527">
    <property type="entry name" value="HUWE1/Rev1_UBM"/>
</dbReference>
<evidence type="ECO:0000256" key="11">
    <source>
        <dbReference type="ARBA" id="ARBA00023204"/>
    </source>
</evidence>
<dbReference type="Gene3D" id="6.10.250.1630">
    <property type="match status" value="2"/>
</dbReference>
<feature type="compositionally biased region" description="Low complexity" evidence="14">
    <location>
        <begin position="506"/>
        <end position="516"/>
    </location>
</feature>
<keyword evidence="5" id="KW-0808">Transferase</keyword>
<feature type="binding site" evidence="13">
    <location>
        <position position="752"/>
    </location>
    <ligand>
        <name>Mg(2+)</name>
        <dbReference type="ChEBI" id="CHEBI:18420"/>
        <label>1</label>
    </ligand>
</feature>
<feature type="region of interest" description="Disordered" evidence="14">
    <location>
        <begin position="1054"/>
        <end position="1105"/>
    </location>
</feature>
<feature type="compositionally biased region" description="Polar residues" evidence="14">
    <location>
        <begin position="480"/>
        <end position="497"/>
    </location>
</feature>
<dbReference type="SUPFAM" id="SSF52113">
    <property type="entry name" value="BRCT domain"/>
    <property type="match status" value="1"/>
</dbReference>
<dbReference type="PROSITE" id="PS50172">
    <property type="entry name" value="BRCT"/>
    <property type="match status" value="1"/>
</dbReference>
<feature type="compositionally biased region" description="Pro residues" evidence="14">
    <location>
        <begin position="1139"/>
        <end position="1150"/>
    </location>
</feature>
<dbReference type="PANTHER" id="PTHR45990:SF1">
    <property type="entry name" value="DNA REPAIR PROTEIN REV1"/>
    <property type="match status" value="1"/>
</dbReference>
<keyword evidence="9 13" id="KW-0460">Magnesium</keyword>
<feature type="binding site" evidence="13">
    <location>
        <position position="751"/>
    </location>
    <ligand>
        <name>Mg(2+)</name>
        <dbReference type="ChEBI" id="CHEBI:18420"/>
        <label>1</label>
    </ligand>
</feature>
<feature type="compositionally biased region" description="Polar residues" evidence="14">
    <location>
        <begin position="576"/>
        <end position="585"/>
    </location>
</feature>
<feature type="region of interest" description="Disordered" evidence="14">
    <location>
        <begin position="614"/>
        <end position="678"/>
    </location>
</feature>
<feature type="compositionally biased region" description="Basic and acidic residues" evidence="14">
    <location>
        <begin position="653"/>
        <end position="665"/>
    </location>
</feature>
<dbReference type="InterPro" id="IPR036420">
    <property type="entry name" value="BRCT_dom_sf"/>
</dbReference>
<dbReference type="CDD" id="cd01701">
    <property type="entry name" value="PolY_Rev1"/>
    <property type="match status" value="1"/>
</dbReference>
<dbReference type="InterPro" id="IPR036775">
    <property type="entry name" value="DNA_pol_Y-fam_lit_finger_sf"/>
</dbReference>
<dbReference type="InterPro" id="IPR012112">
    <property type="entry name" value="REV1"/>
</dbReference>
<evidence type="ECO:0000256" key="12">
    <source>
        <dbReference type="ARBA" id="ARBA00023242"/>
    </source>
</evidence>
<dbReference type="GO" id="GO:0042276">
    <property type="term" value="P:error-prone translesion synthesis"/>
    <property type="evidence" value="ECO:0007669"/>
    <property type="project" value="InterPro"/>
</dbReference>
<dbReference type="Ensembl" id="ENSSDUT00000009337.1">
    <property type="protein sequence ID" value="ENSSDUP00000009158.1"/>
    <property type="gene ID" value="ENSSDUG00000006731.1"/>
</dbReference>
<keyword evidence="18" id="KW-1185">Reference proteome</keyword>
<dbReference type="InterPro" id="IPR043128">
    <property type="entry name" value="Rev_trsase/Diguanyl_cyclase"/>
</dbReference>
<keyword evidence="6" id="KW-0548">Nucleotidyltransferase</keyword>
<dbReference type="GeneTree" id="ENSGT00940000156374"/>
<dbReference type="InterPro" id="IPR047346">
    <property type="entry name" value="Rev1_UBM1/2"/>
</dbReference>
<evidence type="ECO:0000256" key="10">
    <source>
        <dbReference type="ARBA" id="ARBA00023125"/>
    </source>
</evidence>
<name>A0A3B4TT32_SERDU</name>
<dbReference type="GO" id="GO:0003684">
    <property type="term" value="F:damaged DNA binding"/>
    <property type="evidence" value="ECO:0007669"/>
    <property type="project" value="InterPro"/>
</dbReference>
<dbReference type="CDD" id="cd19318">
    <property type="entry name" value="Rev1_UBM2"/>
    <property type="match status" value="1"/>
</dbReference>
<evidence type="ECO:0000256" key="6">
    <source>
        <dbReference type="ARBA" id="ARBA00022695"/>
    </source>
</evidence>
<dbReference type="Pfam" id="PF11799">
    <property type="entry name" value="IMS_C"/>
    <property type="match status" value="1"/>
</dbReference>
<evidence type="ECO:0000256" key="9">
    <source>
        <dbReference type="ARBA" id="ARBA00022842"/>
    </source>
</evidence>
<dbReference type="Pfam" id="PF16727">
    <property type="entry name" value="REV1_C"/>
    <property type="match status" value="1"/>
</dbReference>
<feature type="compositionally biased region" description="Polar residues" evidence="14">
    <location>
        <begin position="666"/>
        <end position="677"/>
    </location>
</feature>
<keyword evidence="12" id="KW-0539">Nucleus</keyword>
<dbReference type="InterPro" id="IPR053848">
    <property type="entry name" value="IMS_HHH_1"/>
</dbReference>
<proteinExistence type="inferred from homology"/>
<dbReference type="PROSITE" id="PS50173">
    <property type="entry name" value="UMUC"/>
    <property type="match status" value="1"/>
</dbReference>
<feature type="compositionally biased region" description="Basic and acidic residues" evidence="14">
    <location>
        <begin position="1121"/>
        <end position="1132"/>
    </location>
</feature>
<dbReference type="GO" id="GO:0005634">
    <property type="term" value="C:nucleus"/>
    <property type="evidence" value="ECO:0007669"/>
    <property type="project" value="UniProtKB-SubCell"/>
</dbReference>
<dbReference type="PIRSF" id="PIRSF036573">
    <property type="entry name" value="REV1"/>
    <property type="match status" value="1"/>
</dbReference>
<evidence type="ECO:0000256" key="7">
    <source>
        <dbReference type="ARBA" id="ARBA00022723"/>
    </source>
</evidence>
<protein>
    <recommendedName>
        <fullName evidence="3">DNA repair protein REV1</fullName>
    </recommendedName>
</protein>
<keyword evidence="7 13" id="KW-0479">Metal-binding</keyword>
<dbReference type="Gene3D" id="6.10.250.1490">
    <property type="match status" value="1"/>
</dbReference>
<dbReference type="GO" id="GO:0017125">
    <property type="term" value="F:deoxycytidyl transferase activity"/>
    <property type="evidence" value="ECO:0007669"/>
    <property type="project" value="TreeGrafter"/>
</dbReference>
<dbReference type="Pfam" id="PF14377">
    <property type="entry name" value="UBM"/>
    <property type="match status" value="2"/>
</dbReference>
<evidence type="ECO:0000256" key="14">
    <source>
        <dbReference type="SAM" id="MobiDB-lite"/>
    </source>
</evidence>
<comment type="cofactor">
    <cofactor evidence="13">
        <name>Mg(2+)</name>
        <dbReference type="ChEBI" id="CHEBI:18420"/>
    </cofactor>
    <text evidence="13">Binds 2 magnesium ions.</text>
</comment>
<sequence length="1431" mass="158101">MSRDGWAKKRASASGDNGWAERGGYMAAKVSKLDEQFKLDAPRERQKEGLCSNIFSGVAIYVNGYTEPSADELRRLMMLHGGQFHVYYSRSKTTHIIANNLPNNKIQELKGEKVIRPEWITDSVEAGRLLPYLQYQLYAKQKGPLFPGMTLRQTSEIAGPSHAPLPLSVHQKLHLPQRSVQHSVPNHEQSSSSYRNNFNPNPSHNQLYQGNVQPQSIKHSSAACFINPQPSHLASGHLNIDPRHRSPSHTHPLSKPSLTKPPPSTLQTPHRILQHQRAGQPQPQTNSSCNTRPSGCKDVELKVKGLLQTSLDLMSHSKMSKMQECGKGDVFPQVVKEAPLTNGHTHLVNGALKPGDLSPVTDEPSVDKELPECRVKSPEDKPRSPPVRFQTKHDPYEFPHSPPKQTDQSSVLLEQFSSPGANERPKPLLPTYQEAIKATETHLHPKQLQLSLQVDSNPEKTPPSPASRSLSYSPIRLNGSHHNAFSSNPASINTTNLSTKPDPPSDKSSSSSKSSTQLLAQTGDLISEYYSHSRLHQISTWRSGFSEYVNELHSKRKAVGGASFPGKDRLRKSVVPRSSDSQGTSASAAVKSCILHVDMDCFFVSVGIRHRPDLKGKPVAVTSNRGQGRVPLRPGANPQVEQQYYQRKQSHPQPERSDEDLHRTPSQESPDSHTNGVDQDATALSMAEIASCSYEARQAGVRNGMFFGKAKQLCPSLQSVPYDFEAYKEVALTMYEILAGFTHDIEALSCDEVLIDGSALLAELGTDPGDLAKAIRADIKEKTGCCASVGMGSNILLARLATRRAKPDGHYFLKSEEVDDFIRDLPVTSLPGVGPVMGRKLAAMGVRSCGDLQQVSLSQLQKKFGPRTGQTLFRFCRGLDDRPVRYEKERKSVSAEMNYNIRFTRIDEAECFLTNLSMEVQKRLQEAGLRGRRVTLKVMIRKVGAPLEPAKYGGHGICDNLARTVMLVQSTDSGQLIATAVIKLFHAMKLQVQDLRGVGIQVQLLEGNHSVPQDSTGHRTRSIKEMLLGQGLSARSHNRGEADNSTHQEKTFLATVQSSGSSPHPLSSPEPVPGTSKDQQACRRTPKHSRARLNLSIEVPSPSQVDRSVLEALPAELREQVEQSWTHRDGRQNNHRSPSPQPSAPLPQPPYLKSCPASPPRPALYSPPVGTLVLQIPNQPDSPGIVLELPNFSQVDPDVFAALPKELQEELKSAYNRITTVQPQSKMLEQKNPLLQLKQSGAGIGIGRVKRHYKRKNAVSPIKKGPSPTKRRHTANSPAKTLPPLITSREPINMVKIENGPSTSSSKPDIPESLSKFIPRPAPALAGACDLTDIKTLLREWVTTITEPMEEDILQVVKYCTDLIEDKDLEKLDLIIKYMKRLMQQSVESVWSMAFDFILDNVQVVVQQTYGSTLKIVTPVLHLPVIYFTET</sequence>
<feature type="region of interest" description="Disordered" evidence="14">
    <location>
        <begin position="179"/>
        <end position="209"/>
    </location>
</feature>
<evidence type="ECO:0000256" key="5">
    <source>
        <dbReference type="ARBA" id="ARBA00022679"/>
    </source>
</evidence>
<feature type="region of interest" description="Disordered" evidence="14">
    <location>
        <begin position="228"/>
        <end position="294"/>
    </location>
</feature>
<dbReference type="GO" id="GO:0003887">
    <property type="term" value="F:DNA-directed DNA polymerase activity"/>
    <property type="evidence" value="ECO:0007669"/>
    <property type="project" value="InterPro"/>
</dbReference>
<reference evidence="17" key="1">
    <citation type="submission" date="2025-08" db="UniProtKB">
        <authorList>
            <consortium name="Ensembl"/>
        </authorList>
    </citation>
    <scope>IDENTIFICATION</scope>
</reference>
<dbReference type="InterPro" id="IPR001357">
    <property type="entry name" value="BRCT_dom"/>
</dbReference>
<dbReference type="SUPFAM" id="SSF56672">
    <property type="entry name" value="DNA/RNA polymerases"/>
    <property type="match status" value="1"/>
</dbReference>
<dbReference type="Gene3D" id="3.40.50.10190">
    <property type="entry name" value="BRCT domain"/>
    <property type="match status" value="1"/>
</dbReference>
<evidence type="ECO:0000256" key="8">
    <source>
        <dbReference type="ARBA" id="ARBA00022763"/>
    </source>
</evidence>
<evidence type="ECO:0000313" key="17">
    <source>
        <dbReference type="Ensembl" id="ENSSDUP00000009158.1"/>
    </source>
</evidence>
<dbReference type="CDD" id="cd12145">
    <property type="entry name" value="Rev1_C"/>
    <property type="match status" value="1"/>
</dbReference>
<dbReference type="Pfam" id="PF00817">
    <property type="entry name" value="IMS"/>
    <property type="match status" value="2"/>
</dbReference>
<dbReference type="Gene3D" id="1.20.58.1280">
    <property type="entry name" value="DNA repair protein Rev1, C-terminal domain"/>
    <property type="match status" value="1"/>
</dbReference>
<dbReference type="FunFam" id="3.40.1170.60:FF:000005">
    <property type="entry name" value="DNA repair protein REV1"/>
    <property type="match status" value="1"/>
</dbReference>
<dbReference type="GO" id="GO:0046872">
    <property type="term" value="F:metal ion binding"/>
    <property type="evidence" value="ECO:0007669"/>
    <property type="project" value="UniProtKB-KW"/>
</dbReference>
<dbReference type="STRING" id="41447.ENSSDUP00000009158"/>
<feature type="compositionally biased region" description="Basic and acidic residues" evidence="14">
    <location>
        <begin position="365"/>
        <end position="383"/>
    </location>
</feature>
<feature type="compositionally biased region" description="Polar residues" evidence="14">
    <location>
        <begin position="277"/>
        <end position="293"/>
    </location>
</feature>
<dbReference type="GO" id="GO:0006281">
    <property type="term" value="P:DNA repair"/>
    <property type="evidence" value="ECO:0007669"/>
    <property type="project" value="UniProtKB-KW"/>
</dbReference>
<dbReference type="Pfam" id="PF16589">
    <property type="entry name" value="BRCT_2"/>
    <property type="match status" value="1"/>
</dbReference>
<evidence type="ECO:0000256" key="2">
    <source>
        <dbReference type="ARBA" id="ARBA00010945"/>
    </source>
</evidence>
<dbReference type="OMA" id="IKNGMWM"/>
<keyword evidence="8" id="KW-0227">DNA damage</keyword>
<dbReference type="Proteomes" id="UP000261420">
    <property type="component" value="Unplaced"/>
</dbReference>
<dbReference type="Pfam" id="PF21999">
    <property type="entry name" value="IMS_HHH_1"/>
    <property type="match status" value="1"/>
</dbReference>
<dbReference type="Gene3D" id="3.30.1490.100">
    <property type="entry name" value="DNA polymerase, Y-family, little finger domain"/>
    <property type="match status" value="1"/>
</dbReference>
<evidence type="ECO:0000256" key="4">
    <source>
        <dbReference type="ARBA" id="ARBA00022634"/>
    </source>
</evidence>
<dbReference type="GO" id="GO:0070987">
    <property type="term" value="P:error-free translesion synthesis"/>
    <property type="evidence" value="ECO:0007669"/>
    <property type="project" value="TreeGrafter"/>
</dbReference>
<evidence type="ECO:0000313" key="18">
    <source>
        <dbReference type="Proteomes" id="UP000261420"/>
    </source>
</evidence>
<dbReference type="PANTHER" id="PTHR45990">
    <property type="entry name" value="DNA REPAIR PROTEIN REV1"/>
    <property type="match status" value="1"/>
</dbReference>
<dbReference type="FunFam" id="1.20.58.1280:FF:000001">
    <property type="entry name" value="DNA repair protein REV1"/>
    <property type="match status" value="1"/>
</dbReference>
<dbReference type="GO" id="GO:0051880">
    <property type="term" value="F:G-quadruplex DNA binding"/>
    <property type="evidence" value="ECO:0007669"/>
    <property type="project" value="Ensembl"/>
</dbReference>
<dbReference type="InterPro" id="IPR043502">
    <property type="entry name" value="DNA/RNA_pol_sf"/>
</dbReference>
<accession>A0A3B4TT32</accession>
<dbReference type="Gene3D" id="1.10.150.20">
    <property type="entry name" value="5' to 3' exonuclease, C-terminal subdomain"/>
    <property type="match status" value="1"/>
</dbReference>
<evidence type="ECO:0000259" key="15">
    <source>
        <dbReference type="PROSITE" id="PS50172"/>
    </source>
</evidence>
<keyword evidence="11" id="KW-0234">DNA repair</keyword>
<dbReference type="Gene3D" id="3.30.70.270">
    <property type="match status" value="2"/>
</dbReference>
<dbReference type="InterPro" id="IPR038401">
    <property type="entry name" value="Rev1_C_sf"/>
</dbReference>
<feature type="region of interest" description="Disordered" evidence="14">
    <location>
        <begin position="1259"/>
        <end position="1285"/>
    </location>
</feature>